<reference evidence="11" key="1">
    <citation type="submission" date="2012-05" db="EMBL/GenBank/DDBJ databases">
        <authorList>
            <person name="Krishnakumar V."/>
            <person name="Cheung F."/>
            <person name="Xiao Y."/>
            <person name="Chan A."/>
            <person name="Moskal W.A."/>
            <person name="Town C.D."/>
        </authorList>
    </citation>
    <scope>NUCLEOTIDE SEQUENCE</scope>
</reference>
<evidence type="ECO:0000313" key="11">
    <source>
        <dbReference type="EMBL" id="AFK49325.1"/>
    </source>
</evidence>
<evidence type="ECO:0000256" key="9">
    <source>
        <dbReference type="SAM" id="Phobius"/>
    </source>
</evidence>
<evidence type="ECO:0000256" key="5">
    <source>
        <dbReference type="ARBA" id="ARBA00023136"/>
    </source>
</evidence>
<evidence type="ECO:0000256" key="6">
    <source>
        <dbReference type="ARBA" id="ARBA00023157"/>
    </source>
</evidence>
<keyword evidence="3" id="KW-0336">GPI-anchor</keyword>
<feature type="domain" description="X8" evidence="10">
    <location>
        <begin position="33"/>
        <end position="117"/>
    </location>
</feature>
<keyword evidence="9" id="KW-1133">Transmembrane helix</keyword>
<evidence type="ECO:0000256" key="4">
    <source>
        <dbReference type="ARBA" id="ARBA00022729"/>
    </source>
</evidence>
<evidence type="ECO:0000256" key="7">
    <source>
        <dbReference type="ARBA" id="ARBA00023180"/>
    </source>
</evidence>
<evidence type="ECO:0000256" key="8">
    <source>
        <dbReference type="ARBA" id="ARBA00023288"/>
    </source>
</evidence>
<protein>
    <recommendedName>
        <fullName evidence="10">X8 domain-containing protein</fullName>
    </recommendedName>
</protein>
<dbReference type="PANTHER" id="PTHR31044:SF147">
    <property type="entry name" value="CARBOHYDRATE-BINDING X8 DOMAIN PROTEIN"/>
    <property type="match status" value="1"/>
</dbReference>
<dbReference type="EMBL" id="BT149531">
    <property type="protein sequence ID" value="AFK49325.1"/>
    <property type="molecule type" value="mRNA"/>
</dbReference>
<dbReference type="AlphaFoldDB" id="I3T9Y3"/>
<dbReference type="Pfam" id="PF07983">
    <property type="entry name" value="X8"/>
    <property type="match status" value="1"/>
</dbReference>
<dbReference type="FunFam" id="1.20.58.1040:FF:000001">
    <property type="entry name" value="Glucan endo-1,3-beta-glucosidase 4"/>
    <property type="match status" value="1"/>
</dbReference>
<evidence type="ECO:0000256" key="3">
    <source>
        <dbReference type="ARBA" id="ARBA00022622"/>
    </source>
</evidence>
<dbReference type="InterPro" id="IPR044788">
    <property type="entry name" value="X8_dom_prot"/>
</dbReference>
<dbReference type="Gene3D" id="1.20.58.1040">
    <property type="match status" value="1"/>
</dbReference>
<sequence length="145" mass="15545">MATPSSPKNSVSMMLLTIVITTMTMNVMIVGARWCVARSSASPSALQANLNFACAHGADCRAIQPGGSCYEPNTILNHASYAYDSYYQHMLKAPSACNFGGTATIAVTDPSFGRCVYPPRYSQRNDEGANTPILMSGEDKHNVTI</sequence>
<dbReference type="SMART" id="SM00768">
    <property type="entry name" value="X8"/>
    <property type="match status" value="1"/>
</dbReference>
<keyword evidence="8" id="KW-0449">Lipoprotein</keyword>
<evidence type="ECO:0000259" key="10">
    <source>
        <dbReference type="SMART" id="SM00768"/>
    </source>
</evidence>
<dbReference type="GO" id="GO:0009506">
    <property type="term" value="C:plasmodesma"/>
    <property type="evidence" value="ECO:0007669"/>
    <property type="project" value="UniProtKB-ARBA"/>
</dbReference>
<dbReference type="InterPro" id="IPR012946">
    <property type="entry name" value="X8"/>
</dbReference>
<accession>I3T9Y3</accession>
<dbReference type="PANTHER" id="PTHR31044">
    <property type="entry name" value="BETA-1,3 GLUCANASE"/>
    <property type="match status" value="1"/>
</dbReference>
<keyword evidence="7" id="KW-0325">Glycoprotein</keyword>
<keyword evidence="6" id="KW-1015">Disulfide bond</keyword>
<feature type="transmembrane region" description="Helical" evidence="9">
    <location>
        <begin position="12"/>
        <end position="36"/>
    </location>
</feature>
<keyword evidence="2" id="KW-1003">Cell membrane</keyword>
<keyword evidence="5 9" id="KW-0472">Membrane</keyword>
<dbReference type="GO" id="GO:0005886">
    <property type="term" value="C:plasma membrane"/>
    <property type="evidence" value="ECO:0007669"/>
    <property type="project" value="UniProtKB-SubCell"/>
</dbReference>
<dbReference type="GO" id="GO:0098552">
    <property type="term" value="C:side of membrane"/>
    <property type="evidence" value="ECO:0007669"/>
    <property type="project" value="UniProtKB-KW"/>
</dbReference>
<evidence type="ECO:0000256" key="2">
    <source>
        <dbReference type="ARBA" id="ARBA00022475"/>
    </source>
</evidence>
<organism evidence="11">
    <name type="scientific">Lotus japonicus</name>
    <name type="common">Lotus corniculatus var. japonicus</name>
    <dbReference type="NCBI Taxonomy" id="34305"/>
    <lineage>
        <taxon>Eukaryota</taxon>
        <taxon>Viridiplantae</taxon>
        <taxon>Streptophyta</taxon>
        <taxon>Embryophyta</taxon>
        <taxon>Tracheophyta</taxon>
        <taxon>Spermatophyta</taxon>
        <taxon>Magnoliopsida</taxon>
        <taxon>eudicotyledons</taxon>
        <taxon>Gunneridae</taxon>
        <taxon>Pentapetalae</taxon>
        <taxon>rosids</taxon>
        <taxon>fabids</taxon>
        <taxon>Fabales</taxon>
        <taxon>Fabaceae</taxon>
        <taxon>Papilionoideae</taxon>
        <taxon>50 kb inversion clade</taxon>
        <taxon>NPAAA clade</taxon>
        <taxon>Hologalegina</taxon>
        <taxon>robinioid clade</taxon>
        <taxon>Loteae</taxon>
        <taxon>Lotus</taxon>
    </lineage>
</organism>
<keyword evidence="9" id="KW-0812">Transmembrane</keyword>
<evidence type="ECO:0000256" key="1">
    <source>
        <dbReference type="ARBA" id="ARBA00004609"/>
    </source>
</evidence>
<keyword evidence="4" id="KW-0732">Signal</keyword>
<proteinExistence type="evidence at transcript level"/>
<name>I3T9Y3_LOTJA</name>
<comment type="subcellular location">
    <subcellularLocation>
        <location evidence="1">Cell membrane</location>
        <topology evidence="1">Lipid-anchor</topology>
        <topology evidence="1">GPI-anchor</topology>
    </subcellularLocation>
</comment>